<dbReference type="AlphaFoldDB" id="A0A1Q5QBN0"/>
<comment type="subcellular location">
    <subcellularLocation>
        <location evidence="1">Membrane</location>
        <topology evidence="1">Multi-pass membrane protein</topology>
    </subcellularLocation>
</comment>
<evidence type="ECO:0000256" key="3">
    <source>
        <dbReference type="ARBA" id="ARBA00022692"/>
    </source>
</evidence>
<dbReference type="CDD" id="cd15904">
    <property type="entry name" value="TSPO_MBR"/>
    <property type="match status" value="1"/>
</dbReference>
<dbReference type="GO" id="GO:0005741">
    <property type="term" value="C:mitochondrial outer membrane"/>
    <property type="evidence" value="ECO:0007669"/>
    <property type="project" value="TreeGrafter"/>
</dbReference>
<dbReference type="GeneID" id="31001039"/>
<evidence type="ECO:0000256" key="5">
    <source>
        <dbReference type="ARBA" id="ARBA00023136"/>
    </source>
</evidence>
<dbReference type="Pfam" id="PF03073">
    <property type="entry name" value="TspO_MBR"/>
    <property type="match status" value="1"/>
</dbReference>
<evidence type="ECO:0000313" key="7">
    <source>
        <dbReference type="EMBL" id="OKL63352.1"/>
    </source>
</evidence>
<accession>A0A1Q5QBN0</accession>
<dbReference type="InterPro" id="IPR004307">
    <property type="entry name" value="TspO_MBR"/>
</dbReference>
<proteinExistence type="inferred from homology"/>
<dbReference type="EMBL" id="LFMY01000002">
    <property type="protein sequence ID" value="OKL63352.1"/>
    <property type="molecule type" value="Genomic_DNA"/>
</dbReference>
<evidence type="ECO:0000256" key="2">
    <source>
        <dbReference type="ARBA" id="ARBA00007524"/>
    </source>
</evidence>
<dbReference type="GO" id="GO:0033013">
    <property type="term" value="P:tetrapyrrole metabolic process"/>
    <property type="evidence" value="ECO:0007669"/>
    <property type="project" value="UniProtKB-ARBA"/>
</dbReference>
<dbReference type="PANTHER" id="PTHR10057">
    <property type="entry name" value="PERIPHERAL-TYPE BENZODIAZEPINE RECEPTOR"/>
    <property type="match status" value="1"/>
</dbReference>
<dbReference type="STRING" id="1441469.A0A1Q5QBN0"/>
<dbReference type="OrthoDB" id="640151at2759"/>
<sequence>MSILDLFKTTSPISKISLDVHKAEPRCIRQFHQSNYFWGTGHKQETTLRATPCSGYALARTLLPDQSNSSWQKVLDLGLEKLSAVFHDVENPQSDGAPSTQQIADICLSDDLVAWREEQHKAGKILPAKGYGITPVSDAVIDLLGVKGWPAPLLTNSALFGAGLVNLLLGAYDSEVLYSNYCSDMGFFYEHGYDKVFPEYQSLFRKSATNPHALATIGGRKRREAADLGLQYIRTKISLEETHKANLANKTAIINRKDAVALNFCECSLWGLAAEMIVQGSDSAGLINDFVFSCPATDVVDVGSDIHNSELFNSFLNTADITQTGVVSEEVLRRVYDAQAHSGARMFTERWAEPGARMCSLLYAWHILNDRHNFLRRAVLGYCKVRDAPRPAQREADFEEVFDDNLHTTGFSRPLISACNGEVICDHVEGRLARSYGDPLLKDLWFYMAEGPLEYASKGVVDTVTEERLIEGLRIALARAYSYGLVDDLAWFAAHASQHAWQMASSLWNTFSLPTAFFSSPVAAILTPVAAGALVGYSTTSVNNTQAIYRAIRQPPFYPPGWVFGPVWTMLYGAMGYASYRATVAGLSSPSSAVRHLAHTSQGLYTMQLVTNLVWMPLFFGCRKPLAAFVDMLVLAGTVVGLANNYRKIDSVAFYLLLPYLGWLGFASYLNFGVGYLNGWDISDEKIGRSTKKE</sequence>
<reference evidence="7 8" key="1">
    <citation type="submission" date="2015-06" db="EMBL/GenBank/DDBJ databases">
        <title>Talaromyces atroroseus IBT 11181 draft genome.</title>
        <authorList>
            <person name="Rasmussen K.B."/>
            <person name="Rasmussen S."/>
            <person name="Petersen B."/>
            <person name="Sicheritz-Ponten T."/>
            <person name="Mortensen U.H."/>
            <person name="Thrane U."/>
        </authorList>
    </citation>
    <scope>NUCLEOTIDE SEQUENCE [LARGE SCALE GENOMIC DNA]</scope>
    <source>
        <strain evidence="7 8">IBT 11181</strain>
    </source>
</reference>
<keyword evidence="3 6" id="KW-0812">Transmembrane</keyword>
<comment type="caution">
    <text evidence="7">The sequence shown here is derived from an EMBL/GenBank/DDBJ whole genome shotgun (WGS) entry which is preliminary data.</text>
</comment>
<comment type="similarity">
    <text evidence="2">Belongs to the TspO/BZRP family.</text>
</comment>
<dbReference type="RefSeq" id="XP_020123473.1">
    <property type="nucleotide sequence ID" value="XM_020260931.1"/>
</dbReference>
<dbReference type="PANTHER" id="PTHR10057:SF0">
    <property type="entry name" value="TRANSLOCATOR PROTEIN"/>
    <property type="match status" value="1"/>
</dbReference>
<keyword evidence="4 6" id="KW-1133">Transmembrane helix</keyword>
<protein>
    <submittedName>
        <fullName evidence="7">Uncharacterized protein</fullName>
    </submittedName>
</protein>
<dbReference type="FunFam" id="1.20.1260.100:FF:000001">
    <property type="entry name" value="translocator protein 2"/>
    <property type="match status" value="1"/>
</dbReference>
<evidence type="ECO:0000256" key="1">
    <source>
        <dbReference type="ARBA" id="ARBA00004141"/>
    </source>
</evidence>
<organism evidence="7 8">
    <name type="scientific">Talaromyces atroroseus</name>
    <dbReference type="NCBI Taxonomy" id="1441469"/>
    <lineage>
        <taxon>Eukaryota</taxon>
        <taxon>Fungi</taxon>
        <taxon>Dikarya</taxon>
        <taxon>Ascomycota</taxon>
        <taxon>Pezizomycotina</taxon>
        <taxon>Eurotiomycetes</taxon>
        <taxon>Eurotiomycetidae</taxon>
        <taxon>Eurotiales</taxon>
        <taxon>Trichocomaceae</taxon>
        <taxon>Talaromyces</taxon>
        <taxon>Talaromyces sect. Trachyspermi</taxon>
    </lineage>
</organism>
<gene>
    <name evidence="7" type="ORF">UA08_01284</name>
</gene>
<dbReference type="InterPro" id="IPR038330">
    <property type="entry name" value="TspO/MBR-related_sf"/>
</dbReference>
<keyword evidence="5 6" id="KW-0472">Membrane</keyword>
<dbReference type="Proteomes" id="UP000214365">
    <property type="component" value="Unassembled WGS sequence"/>
</dbReference>
<evidence type="ECO:0000256" key="4">
    <source>
        <dbReference type="ARBA" id="ARBA00022989"/>
    </source>
</evidence>
<feature type="transmembrane region" description="Helical" evidence="6">
    <location>
        <begin position="652"/>
        <end position="672"/>
    </location>
</feature>
<dbReference type="Gene3D" id="1.20.1260.100">
    <property type="entry name" value="TspO/MBR protein"/>
    <property type="match status" value="1"/>
</dbReference>
<name>A0A1Q5QBN0_TALAT</name>
<feature type="transmembrane region" description="Helical" evidence="6">
    <location>
        <begin position="626"/>
        <end position="645"/>
    </location>
</feature>
<keyword evidence="8" id="KW-1185">Reference proteome</keyword>
<evidence type="ECO:0000313" key="8">
    <source>
        <dbReference type="Proteomes" id="UP000214365"/>
    </source>
</evidence>
<evidence type="ECO:0000256" key="6">
    <source>
        <dbReference type="SAM" id="Phobius"/>
    </source>
</evidence>